<dbReference type="RefSeq" id="WP_124874695.1">
    <property type="nucleotide sequence ID" value="NZ_RQJO01000008.1"/>
</dbReference>
<gene>
    <name evidence="1" type="ORF">EHT25_11830</name>
</gene>
<keyword evidence="2" id="KW-1185">Reference proteome</keyword>
<protein>
    <submittedName>
        <fullName evidence="1">Uncharacterized protein</fullName>
    </submittedName>
</protein>
<evidence type="ECO:0000313" key="1">
    <source>
        <dbReference type="EMBL" id="RRB04203.1"/>
    </source>
</evidence>
<dbReference type="EMBL" id="RQJO01000008">
    <property type="protein sequence ID" value="RRB04203.1"/>
    <property type="molecule type" value="Genomic_DNA"/>
</dbReference>
<dbReference type="Proteomes" id="UP000271925">
    <property type="component" value="Unassembled WGS sequence"/>
</dbReference>
<evidence type="ECO:0000313" key="2">
    <source>
        <dbReference type="Proteomes" id="UP000271925"/>
    </source>
</evidence>
<comment type="caution">
    <text evidence="1">The sequence shown here is derived from an EMBL/GenBank/DDBJ whole genome shotgun (WGS) entry which is preliminary data.</text>
</comment>
<organism evidence="1 2">
    <name type="scientific">Larkinella rosea</name>
    <dbReference type="NCBI Taxonomy" id="2025312"/>
    <lineage>
        <taxon>Bacteria</taxon>
        <taxon>Pseudomonadati</taxon>
        <taxon>Bacteroidota</taxon>
        <taxon>Cytophagia</taxon>
        <taxon>Cytophagales</taxon>
        <taxon>Spirosomataceae</taxon>
        <taxon>Larkinella</taxon>
    </lineage>
</organism>
<name>A0A3P1BTH0_9BACT</name>
<dbReference type="AlphaFoldDB" id="A0A3P1BTH0"/>
<reference evidence="1 2" key="1">
    <citation type="submission" date="2018-11" db="EMBL/GenBank/DDBJ databases">
        <authorList>
            <person name="Zhou Z."/>
            <person name="Wang G."/>
        </authorList>
    </citation>
    <scope>NUCLEOTIDE SEQUENCE [LARGE SCALE GENOMIC DNA]</scope>
    <source>
        <strain evidence="1 2">KCTC52004</strain>
    </source>
</reference>
<sequence>MQQQRGWLETNGFRPAFRFKNTPIPENRTVFQKRLDLSGRLPRFGEPFSSNDQPAGFYGFS</sequence>
<proteinExistence type="predicted"/>
<accession>A0A3P1BTH0</accession>